<dbReference type="Proteomes" id="UP000712281">
    <property type="component" value="Unassembled WGS sequence"/>
</dbReference>
<gene>
    <name evidence="2" type="ORF">F2Q68_00037259</name>
</gene>
<evidence type="ECO:0000256" key="1">
    <source>
        <dbReference type="SAM" id="MobiDB-lite"/>
    </source>
</evidence>
<protein>
    <submittedName>
        <fullName evidence="2">Uncharacterized protein</fullName>
    </submittedName>
</protein>
<organism evidence="2 3">
    <name type="scientific">Brassica cretica</name>
    <name type="common">Mustard</name>
    <dbReference type="NCBI Taxonomy" id="69181"/>
    <lineage>
        <taxon>Eukaryota</taxon>
        <taxon>Viridiplantae</taxon>
        <taxon>Streptophyta</taxon>
        <taxon>Embryophyta</taxon>
        <taxon>Tracheophyta</taxon>
        <taxon>Spermatophyta</taxon>
        <taxon>Magnoliopsida</taxon>
        <taxon>eudicotyledons</taxon>
        <taxon>Gunneridae</taxon>
        <taxon>Pentapetalae</taxon>
        <taxon>rosids</taxon>
        <taxon>malvids</taxon>
        <taxon>Brassicales</taxon>
        <taxon>Brassicaceae</taxon>
        <taxon>Brassiceae</taxon>
        <taxon>Brassica</taxon>
    </lineage>
</organism>
<dbReference type="AlphaFoldDB" id="A0A8S9H483"/>
<feature type="compositionally biased region" description="Polar residues" evidence="1">
    <location>
        <begin position="1"/>
        <end position="16"/>
    </location>
</feature>
<name>A0A8S9H483_BRACR</name>
<evidence type="ECO:0000313" key="2">
    <source>
        <dbReference type="EMBL" id="KAF2552883.1"/>
    </source>
</evidence>
<dbReference type="EMBL" id="QGKW02001988">
    <property type="protein sequence ID" value="KAF2552883.1"/>
    <property type="molecule type" value="Genomic_DNA"/>
</dbReference>
<feature type="region of interest" description="Disordered" evidence="1">
    <location>
        <begin position="1"/>
        <end position="24"/>
    </location>
</feature>
<proteinExistence type="predicted"/>
<accession>A0A8S9H483</accession>
<evidence type="ECO:0000313" key="3">
    <source>
        <dbReference type="Proteomes" id="UP000712281"/>
    </source>
</evidence>
<reference evidence="2" key="1">
    <citation type="submission" date="2019-12" db="EMBL/GenBank/DDBJ databases">
        <title>Genome sequencing and annotation of Brassica cretica.</title>
        <authorList>
            <person name="Studholme D.J."/>
            <person name="Sarris P.F."/>
        </authorList>
    </citation>
    <scope>NUCLEOTIDE SEQUENCE</scope>
    <source>
        <strain evidence="2">PFS-001/15</strain>
        <tissue evidence="2">Leaf</tissue>
    </source>
</reference>
<sequence length="49" mass="5251">MAMKSNGKSPVSTGKSQAVKPLEHNLLMKRSVETSESVTCFHSNVSSPC</sequence>
<comment type="caution">
    <text evidence="2">The sequence shown here is derived from an EMBL/GenBank/DDBJ whole genome shotgun (WGS) entry which is preliminary data.</text>
</comment>